<dbReference type="Proteomes" id="UP000184342">
    <property type="component" value="Unassembled WGS sequence"/>
</dbReference>
<dbReference type="InterPro" id="IPR006059">
    <property type="entry name" value="SBP"/>
</dbReference>
<evidence type="ECO:0000313" key="3">
    <source>
        <dbReference type="Proteomes" id="UP000184342"/>
    </source>
</evidence>
<sequence>MKYFRHIVCFLLVIPILSMALSGCASNGNVPEGTETAENLPPLEVWIFFDENTPGTHYLDSWESIAEEYGCKINVKTFSTEELKNKLRISLASNELPDIFAVWGGTFPNYLIDAGACLPVQNYIKDSGVDFKESYLVPYSDGNNYIFPCLPEAYAVTYCNNALMDEIGVKAPQTWEELMQLVEATNNYNLMHGTDYSAIELGDKDNWLGDLLYTMIVNRIDPFALEKLMSGELDFSDDIFLDAAYKVSDLIKAGAFPEDYLETGEVESIENFINGESVLFPHQSTITFYLMDNMGSEAISLVQFPDCDDFFNADYSHYLVDINHTLTPGLCINKNSKYTDKAADICMEFTKRVNKINVTQYGYINTTNDKTLTPPTDLASPAVELSDMLNEAEHLTGFWYSLLPQDDASAWRSLTKKLFAGAISPEQFIEEGGQYLNFK</sequence>
<dbReference type="STRING" id="1122934.SAMN02745691_02393"/>
<evidence type="ECO:0000256" key="1">
    <source>
        <dbReference type="SAM" id="SignalP"/>
    </source>
</evidence>
<evidence type="ECO:0000313" key="2">
    <source>
        <dbReference type="EMBL" id="SHJ70402.1"/>
    </source>
</evidence>
<dbReference type="SUPFAM" id="SSF53850">
    <property type="entry name" value="Periplasmic binding protein-like II"/>
    <property type="match status" value="1"/>
</dbReference>
<dbReference type="AlphaFoldDB" id="A0A1M6LGR5"/>
<organism evidence="2 3">
    <name type="scientific">Parasporobacterium paucivorans DSM 15970</name>
    <dbReference type="NCBI Taxonomy" id="1122934"/>
    <lineage>
        <taxon>Bacteria</taxon>
        <taxon>Bacillati</taxon>
        <taxon>Bacillota</taxon>
        <taxon>Clostridia</taxon>
        <taxon>Lachnospirales</taxon>
        <taxon>Lachnospiraceae</taxon>
        <taxon>Parasporobacterium</taxon>
    </lineage>
</organism>
<dbReference type="RefSeq" id="WP_073994625.1">
    <property type="nucleotide sequence ID" value="NZ_FQYT01000036.1"/>
</dbReference>
<dbReference type="Pfam" id="PF01547">
    <property type="entry name" value="SBP_bac_1"/>
    <property type="match status" value="1"/>
</dbReference>
<name>A0A1M6LGR5_9FIRM</name>
<dbReference type="InterPro" id="IPR050490">
    <property type="entry name" value="Bact_solute-bd_prot1"/>
</dbReference>
<dbReference type="PANTHER" id="PTHR43649:SF12">
    <property type="entry name" value="DIACETYLCHITOBIOSE BINDING PROTEIN DASA"/>
    <property type="match status" value="1"/>
</dbReference>
<dbReference type="EMBL" id="FQYT01000036">
    <property type="protein sequence ID" value="SHJ70402.1"/>
    <property type="molecule type" value="Genomic_DNA"/>
</dbReference>
<protein>
    <submittedName>
        <fullName evidence="2">Raffinose/stachyose/melibiose transport system substrate-binding protein</fullName>
    </submittedName>
</protein>
<accession>A0A1M6LGR5</accession>
<proteinExistence type="predicted"/>
<dbReference type="PANTHER" id="PTHR43649">
    <property type="entry name" value="ARABINOSE-BINDING PROTEIN-RELATED"/>
    <property type="match status" value="1"/>
</dbReference>
<feature type="chain" id="PRO_5038390156" evidence="1">
    <location>
        <begin position="21"/>
        <end position="439"/>
    </location>
</feature>
<keyword evidence="3" id="KW-1185">Reference proteome</keyword>
<keyword evidence="1" id="KW-0732">Signal</keyword>
<feature type="signal peptide" evidence="1">
    <location>
        <begin position="1"/>
        <end position="20"/>
    </location>
</feature>
<dbReference type="Gene3D" id="3.40.190.10">
    <property type="entry name" value="Periplasmic binding protein-like II"/>
    <property type="match status" value="2"/>
</dbReference>
<gene>
    <name evidence="2" type="ORF">SAMN02745691_02393</name>
</gene>
<reference evidence="2 3" key="1">
    <citation type="submission" date="2016-11" db="EMBL/GenBank/DDBJ databases">
        <authorList>
            <person name="Jaros S."/>
            <person name="Januszkiewicz K."/>
            <person name="Wedrychowicz H."/>
        </authorList>
    </citation>
    <scope>NUCLEOTIDE SEQUENCE [LARGE SCALE GENOMIC DNA]</scope>
    <source>
        <strain evidence="2 3">DSM 15970</strain>
    </source>
</reference>
<dbReference type="OrthoDB" id="41208at2"/>
<dbReference type="PROSITE" id="PS51257">
    <property type="entry name" value="PROKAR_LIPOPROTEIN"/>
    <property type="match status" value="1"/>
</dbReference>